<comment type="similarity">
    <text evidence="2">Belongs to the PGA52 family.</text>
</comment>
<feature type="domain" description="Cell wall protein YJL171C/Tos1 C-terminal" evidence="10">
    <location>
        <begin position="287"/>
        <end position="505"/>
    </location>
</feature>
<evidence type="ECO:0000256" key="9">
    <source>
        <dbReference type="SAM" id="SignalP"/>
    </source>
</evidence>
<dbReference type="RefSeq" id="XP_069198593.1">
    <property type="nucleotide sequence ID" value="XM_069342089.1"/>
</dbReference>
<evidence type="ECO:0000256" key="7">
    <source>
        <dbReference type="ARBA" id="ARBA00023316"/>
    </source>
</evidence>
<evidence type="ECO:0000313" key="12">
    <source>
        <dbReference type="EMBL" id="KAL1302317.1"/>
    </source>
</evidence>
<feature type="domain" description="Cell wall protein YJL171C/Tos1 N-terminal" evidence="11">
    <location>
        <begin position="36"/>
        <end position="97"/>
    </location>
</feature>
<dbReference type="InterPro" id="IPR018807">
    <property type="entry name" value="YJL171C/Tos1_N"/>
</dbReference>
<comment type="caution">
    <text evidence="12">The sequence shown here is derived from an EMBL/GenBank/DDBJ whole genome shotgun (WGS) entry which is preliminary data.</text>
</comment>
<evidence type="ECO:0000313" key="13">
    <source>
        <dbReference type="Proteomes" id="UP001562354"/>
    </source>
</evidence>
<evidence type="ECO:0000256" key="8">
    <source>
        <dbReference type="SAM" id="MobiDB-lite"/>
    </source>
</evidence>
<keyword evidence="7" id="KW-0961">Cell wall biogenesis/degradation</keyword>
<dbReference type="PANTHER" id="PTHR31737:SF2">
    <property type="entry name" value="PROTEIN TOS1"/>
    <property type="match status" value="1"/>
</dbReference>
<keyword evidence="4 9" id="KW-0732">Signal</keyword>
<feature type="signal peptide" evidence="9">
    <location>
        <begin position="1"/>
        <end position="20"/>
    </location>
</feature>
<evidence type="ECO:0000256" key="1">
    <source>
        <dbReference type="ARBA" id="ARBA00000382"/>
    </source>
</evidence>
<dbReference type="EC" id="3.2.1.39" evidence="3"/>
<dbReference type="Proteomes" id="UP001562354">
    <property type="component" value="Unassembled WGS sequence"/>
</dbReference>
<organism evidence="12 13">
    <name type="scientific">Neodothiora populina</name>
    <dbReference type="NCBI Taxonomy" id="2781224"/>
    <lineage>
        <taxon>Eukaryota</taxon>
        <taxon>Fungi</taxon>
        <taxon>Dikarya</taxon>
        <taxon>Ascomycota</taxon>
        <taxon>Pezizomycotina</taxon>
        <taxon>Dothideomycetes</taxon>
        <taxon>Dothideomycetidae</taxon>
        <taxon>Dothideales</taxon>
        <taxon>Dothioraceae</taxon>
        <taxon>Neodothiora</taxon>
    </lineage>
</organism>
<feature type="compositionally biased region" description="Low complexity" evidence="8">
    <location>
        <begin position="228"/>
        <end position="285"/>
    </location>
</feature>
<feature type="region of interest" description="Disordered" evidence="8">
    <location>
        <begin position="228"/>
        <end position="288"/>
    </location>
</feature>
<gene>
    <name evidence="12" type="ORF">AAFC00_002731</name>
</gene>
<evidence type="ECO:0000256" key="5">
    <source>
        <dbReference type="ARBA" id="ARBA00022801"/>
    </source>
</evidence>
<evidence type="ECO:0000259" key="10">
    <source>
        <dbReference type="Pfam" id="PF10287"/>
    </source>
</evidence>
<comment type="catalytic activity">
    <reaction evidence="1">
        <text>Hydrolysis of (1-&gt;3)-beta-D-glucosidic linkages in (1-&gt;3)-beta-D-glucans.</text>
        <dbReference type="EC" id="3.2.1.39"/>
    </reaction>
</comment>
<keyword evidence="6" id="KW-0326">Glycosidase</keyword>
<dbReference type="Pfam" id="PF10287">
    <property type="entry name" value="YJL171C_Tos1_C"/>
    <property type="match status" value="1"/>
</dbReference>
<sequence>MRFLPLIFVHTAVLAIRACAACTQSNGNWYCSQVEAITYLNLGKAGSYNRVSLMNDNNGECDFATFSYSGSVAPFDEELSIHLRGPLYLKQFAFYTPSGSAAKARRNAHVNKHVRDAHKRAVVADNVEIEERATSLTCPGSNSTSYTSNGKTFTIECGFDRPGNIGMVYTTTFSDCVDQCAAKASCVDVSYLANSGGACYMKSSILAPNYNANIYGAKLAASQSSSVKSSTSTSKSSSATSTSKTTSSLTSSSKATSSSTTSTKPTSSSSKSSSTSSSSTPPAATGGSWTRQSYYSSTAGTAQNVVFLNTMGGGTVSGVWSSYFGNSLSYSSSDGTKAASSAQVLSDMTLASSTEIALFSGTSCSSGSGCGYYRPGIPAYHGFGGASKIFVFEFSMPNDASGDNQPAIWMLNALIPRTQQYGSCTCWGNTNGCGELDIFEVLTKGETRMTSSIHGNQASGDSDYFAGPMSGTIKAAIVLDNQRFHIKILNSAFNIGSTLSATDYANLVASTNPYVPGGNVSTVTLS</sequence>
<keyword evidence="13" id="KW-1185">Reference proteome</keyword>
<dbReference type="GeneID" id="95976433"/>
<evidence type="ECO:0000256" key="6">
    <source>
        <dbReference type="ARBA" id="ARBA00023295"/>
    </source>
</evidence>
<proteinExistence type="inferred from homology"/>
<evidence type="ECO:0000256" key="4">
    <source>
        <dbReference type="ARBA" id="ARBA00022729"/>
    </source>
</evidence>
<accession>A0ABR3P8C1</accession>
<dbReference type="EMBL" id="JBFMKM010000012">
    <property type="protein sequence ID" value="KAL1302317.1"/>
    <property type="molecule type" value="Genomic_DNA"/>
</dbReference>
<evidence type="ECO:0000256" key="2">
    <source>
        <dbReference type="ARBA" id="ARBA00006055"/>
    </source>
</evidence>
<dbReference type="InterPro" id="IPR018805">
    <property type="entry name" value="YJL171C/Tos1_C"/>
</dbReference>
<dbReference type="PANTHER" id="PTHR31737">
    <property type="entry name" value="PROTEIN TOS1"/>
    <property type="match status" value="1"/>
</dbReference>
<evidence type="ECO:0000259" key="11">
    <source>
        <dbReference type="Pfam" id="PF10290"/>
    </source>
</evidence>
<feature type="chain" id="PRO_5045483428" description="glucan endo-1,3-beta-D-glucosidase" evidence="9">
    <location>
        <begin position="21"/>
        <end position="526"/>
    </location>
</feature>
<reference evidence="12 13" key="1">
    <citation type="submission" date="2024-07" db="EMBL/GenBank/DDBJ databases">
        <title>Draft sequence of the Neodothiora populina.</title>
        <authorList>
            <person name="Drown D.D."/>
            <person name="Schuette U.S."/>
            <person name="Buechlein A.B."/>
            <person name="Rusch D.R."/>
            <person name="Winton L.W."/>
            <person name="Adams G.A."/>
        </authorList>
    </citation>
    <scope>NUCLEOTIDE SEQUENCE [LARGE SCALE GENOMIC DNA]</scope>
    <source>
        <strain evidence="12 13">CPC 39397</strain>
    </source>
</reference>
<protein>
    <recommendedName>
        <fullName evidence="3">glucan endo-1,3-beta-D-glucosidase</fullName>
        <ecNumber evidence="3">3.2.1.39</ecNumber>
    </recommendedName>
</protein>
<keyword evidence="5" id="KW-0378">Hydrolase</keyword>
<name>A0ABR3P8C1_9PEZI</name>
<dbReference type="Pfam" id="PF10290">
    <property type="entry name" value="YJL171C_Tos1_N"/>
    <property type="match status" value="1"/>
</dbReference>
<dbReference type="Gene3D" id="2.60.120.200">
    <property type="match status" value="1"/>
</dbReference>
<evidence type="ECO:0000256" key="3">
    <source>
        <dbReference type="ARBA" id="ARBA00012780"/>
    </source>
</evidence>